<dbReference type="Proteomes" id="UP000634455">
    <property type="component" value="Unassembled WGS sequence"/>
</dbReference>
<dbReference type="EMBL" id="BMZF01000001">
    <property type="protein sequence ID" value="GHA40407.1"/>
    <property type="molecule type" value="Genomic_DNA"/>
</dbReference>
<keyword evidence="3 6" id="KW-0812">Transmembrane</keyword>
<accession>A0ABQ3CV16</accession>
<dbReference type="PANTHER" id="PTHR33529">
    <property type="entry name" value="SLR0882 PROTEIN-RELATED"/>
    <property type="match status" value="1"/>
</dbReference>
<comment type="subcellular location">
    <subcellularLocation>
        <location evidence="1">Cell membrane</location>
        <topology evidence="1">Multi-pass membrane protein</topology>
    </subcellularLocation>
</comment>
<proteinExistence type="predicted"/>
<keyword evidence="2" id="KW-1003">Cell membrane</keyword>
<protein>
    <submittedName>
        <fullName evidence="7">LPS export ABC transporter permease LptF</fullName>
    </submittedName>
</protein>
<evidence type="ECO:0000256" key="4">
    <source>
        <dbReference type="ARBA" id="ARBA00022989"/>
    </source>
</evidence>
<feature type="transmembrane region" description="Helical" evidence="6">
    <location>
        <begin position="307"/>
        <end position="326"/>
    </location>
</feature>
<organism evidence="7 8">
    <name type="scientific">Paramylibacter ulvae</name>
    <dbReference type="NCBI Taxonomy" id="1651968"/>
    <lineage>
        <taxon>Bacteria</taxon>
        <taxon>Pseudomonadati</taxon>
        <taxon>Pseudomonadota</taxon>
        <taxon>Alphaproteobacteria</taxon>
        <taxon>Rhodobacterales</taxon>
        <taxon>Paracoccaceae</taxon>
        <taxon>Paramylibacter</taxon>
    </lineage>
</organism>
<feature type="transmembrane region" description="Helical" evidence="6">
    <location>
        <begin position="283"/>
        <end position="301"/>
    </location>
</feature>
<feature type="transmembrane region" description="Helical" evidence="6">
    <location>
        <begin position="100"/>
        <end position="122"/>
    </location>
</feature>
<feature type="transmembrane region" description="Helical" evidence="6">
    <location>
        <begin position="338"/>
        <end position="358"/>
    </location>
</feature>
<evidence type="ECO:0000256" key="3">
    <source>
        <dbReference type="ARBA" id="ARBA00022692"/>
    </source>
</evidence>
<dbReference type="RefSeq" id="WP_189638592.1">
    <property type="nucleotide sequence ID" value="NZ_BMZF01000001.1"/>
</dbReference>
<name>A0ABQ3CV16_9RHOB</name>
<dbReference type="InterPro" id="IPR005495">
    <property type="entry name" value="LptG/LptF_permease"/>
</dbReference>
<comment type="caution">
    <text evidence="7">The sequence shown here is derived from an EMBL/GenBank/DDBJ whole genome shotgun (WGS) entry which is preliminary data.</text>
</comment>
<evidence type="ECO:0000256" key="6">
    <source>
        <dbReference type="SAM" id="Phobius"/>
    </source>
</evidence>
<dbReference type="Pfam" id="PF03739">
    <property type="entry name" value="LptF_LptG"/>
    <property type="match status" value="1"/>
</dbReference>
<evidence type="ECO:0000256" key="2">
    <source>
        <dbReference type="ARBA" id="ARBA00022475"/>
    </source>
</evidence>
<evidence type="ECO:0000313" key="8">
    <source>
        <dbReference type="Proteomes" id="UP000634455"/>
    </source>
</evidence>
<dbReference type="PANTHER" id="PTHR33529:SF6">
    <property type="entry name" value="YJGP_YJGQ FAMILY PERMEASE"/>
    <property type="match status" value="1"/>
</dbReference>
<keyword evidence="8" id="KW-1185">Reference proteome</keyword>
<gene>
    <name evidence="7" type="ORF">GCM10008927_00680</name>
</gene>
<sequence>MKQLDQYILKQLFGPFVFFMIVFIGLLWLNRALGLVDVVVENGQPASIFVELAINLLPKTIEAAIPIAGFAASVMVTNRLFSEAELVVMMNAGRSVVSLAFPYFMFGLICCLTMSLVVHYLAPFATKRLADRQEEIGRQYVTQIVKEGEFVSNDGRFTFFFGEKGADGTLRDIMISEQVSKNKIVTHVAQKGQAVTQDGTTKLLLFNGSIQDFTLNDVALNVIQFGSLSYDLSQFETAIKTRVTRPDELFTSDLYDYIEARTLDVKNQAGAVAILHDRFVKPLLSLLTPVIGMATLLVGGFSRSGFILRIIVSIVLMFSIDTFRGVSQSWVSSDGAHWIVSYAPVALAVIVLIVLLFLGSNDLKSVRAQMFGARRQVAP</sequence>
<evidence type="ECO:0000256" key="1">
    <source>
        <dbReference type="ARBA" id="ARBA00004651"/>
    </source>
</evidence>
<evidence type="ECO:0000313" key="7">
    <source>
        <dbReference type="EMBL" id="GHA40407.1"/>
    </source>
</evidence>
<keyword evidence="5 6" id="KW-0472">Membrane</keyword>
<keyword evidence="4 6" id="KW-1133">Transmembrane helix</keyword>
<evidence type="ECO:0000256" key="5">
    <source>
        <dbReference type="ARBA" id="ARBA00023136"/>
    </source>
</evidence>
<feature type="transmembrane region" description="Helical" evidence="6">
    <location>
        <begin position="12"/>
        <end position="29"/>
    </location>
</feature>
<reference evidence="8" key="1">
    <citation type="journal article" date="2019" name="Int. J. Syst. Evol. Microbiol.">
        <title>The Global Catalogue of Microorganisms (GCM) 10K type strain sequencing project: providing services to taxonomists for standard genome sequencing and annotation.</title>
        <authorList>
            <consortium name="The Broad Institute Genomics Platform"/>
            <consortium name="The Broad Institute Genome Sequencing Center for Infectious Disease"/>
            <person name="Wu L."/>
            <person name="Ma J."/>
        </authorList>
    </citation>
    <scope>NUCLEOTIDE SEQUENCE [LARGE SCALE GENOMIC DNA]</scope>
    <source>
        <strain evidence="8">KCTC 32465</strain>
    </source>
</reference>